<evidence type="ECO:0000256" key="1">
    <source>
        <dbReference type="SAM" id="MobiDB-lite"/>
    </source>
</evidence>
<accession>A0A512JDY9</accession>
<evidence type="ECO:0000313" key="2">
    <source>
        <dbReference type="EMBL" id="GEP08170.1"/>
    </source>
</evidence>
<organism evidence="2 3">
    <name type="scientific">Methylobacterium gnaphalii</name>
    <dbReference type="NCBI Taxonomy" id="1010610"/>
    <lineage>
        <taxon>Bacteria</taxon>
        <taxon>Pseudomonadati</taxon>
        <taxon>Pseudomonadota</taxon>
        <taxon>Alphaproteobacteria</taxon>
        <taxon>Hyphomicrobiales</taxon>
        <taxon>Methylobacteriaceae</taxon>
        <taxon>Methylobacterium</taxon>
    </lineage>
</organism>
<sequence length="398" mass="41257">MASMRRTRTFRAIPHQTRLLRALSLGAALSLFGAGGASAQFAYGYVGTYRAPIYEDEMAPMPPRAVVYRLQDRGFAEISRPRFDGRAYIVDATSPAGNRVRLYVDAGDGSIFGRQRLDMPPPARVARAAPGYGWTEDDAAGHRRAHNPEGLLPPGDIPLPRPSLSTEVDRAPKLAARPGDAGPFGVNPDARPGAKADPRKADKAAPRKTAKLAPPAKPAAPRVAPEAPVPTVAPADQAAPNAAVTPEPAKVPDVVKAPHAVTAPADLPKADTAPLLPAAKLPVDEGKAAETSAAPQVTDKPAETPAPAEEKAAAAPAADKPAAEKPTKQVSTDRPATATPVVEVPQEAPRPEAKEAANQMWQDPPTGEARRKVRVIGGTSTVPGTGASSGETAAPAAN</sequence>
<dbReference type="RefSeq" id="WP_147044535.1">
    <property type="nucleotide sequence ID" value="NZ_BJZV01000001.1"/>
</dbReference>
<feature type="compositionally biased region" description="Polar residues" evidence="1">
    <location>
        <begin position="378"/>
        <end position="391"/>
    </location>
</feature>
<name>A0A512JDY9_9HYPH</name>
<dbReference type="EMBL" id="BJZV01000001">
    <property type="protein sequence ID" value="GEP08170.1"/>
    <property type="molecule type" value="Genomic_DNA"/>
</dbReference>
<evidence type="ECO:0000313" key="3">
    <source>
        <dbReference type="Proteomes" id="UP000321750"/>
    </source>
</evidence>
<feature type="region of interest" description="Disordered" evidence="1">
    <location>
        <begin position="129"/>
        <end position="398"/>
    </location>
</feature>
<keyword evidence="3" id="KW-1185">Reference proteome</keyword>
<protein>
    <submittedName>
        <fullName evidence="2">Uncharacterized protein</fullName>
    </submittedName>
</protein>
<feature type="compositionally biased region" description="Low complexity" evidence="1">
    <location>
        <begin position="303"/>
        <end position="320"/>
    </location>
</feature>
<comment type="caution">
    <text evidence="2">The sequence shown here is derived from an EMBL/GenBank/DDBJ whole genome shotgun (WGS) entry which is preliminary data.</text>
</comment>
<dbReference type="OrthoDB" id="8456005at2"/>
<reference evidence="2 3" key="1">
    <citation type="submission" date="2019-07" db="EMBL/GenBank/DDBJ databases">
        <title>Whole genome shotgun sequence of Methylobacterium gnaphalii NBRC 107716.</title>
        <authorList>
            <person name="Hosoyama A."/>
            <person name="Uohara A."/>
            <person name="Ohji S."/>
            <person name="Ichikawa N."/>
        </authorList>
    </citation>
    <scope>NUCLEOTIDE SEQUENCE [LARGE SCALE GENOMIC DNA]</scope>
    <source>
        <strain evidence="2 3">NBRC 107716</strain>
    </source>
</reference>
<dbReference type="AlphaFoldDB" id="A0A512JDY9"/>
<proteinExistence type="predicted"/>
<feature type="compositionally biased region" description="Basic and acidic residues" evidence="1">
    <location>
        <begin position="192"/>
        <end position="205"/>
    </location>
</feature>
<feature type="compositionally biased region" description="Low complexity" evidence="1">
    <location>
        <begin position="211"/>
        <end position="246"/>
    </location>
</feature>
<gene>
    <name evidence="2" type="ORF">MGN01_00150</name>
</gene>
<dbReference type="Proteomes" id="UP000321750">
    <property type="component" value="Unassembled WGS sequence"/>
</dbReference>